<evidence type="ECO:0000256" key="1">
    <source>
        <dbReference type="ARBA" id="ARBA00012513"/>
    </source>
</evidence>
<dbReference type="EMBL" id="LFYR01000865">
    <property type="protein sequence ID" value="KMZ67980.1"/>
    <property type="molecule type" value="Genomic_DNA"/>
</dbReference>
<dbReference type="Gene3D" id="1.10.510.10">
    <property type="entry name" value="Transferase(Phosphotransferase) domain 1"/>
    <property type="match status" value="1"/>
</dbReference>
<organism evidence="10 11">
    <name type="scientific">Zostera marina</name>
    <name type="common">Eelgrass</name>
    <dbReference type="NCBI Taxonomy" id="29655"/>
    <lineage>
        <taxon>Eukaryota</taxon>
        <taxon>Viridiplantae</taxon>
        <taxon>Streptophyta</taxon>
        <taxon>Embryophyta</taxon>
        <taxon>Tracheophyta</taxon>
        <taxon>Spermatophyta</taxon>
        <taxon>Magnoliopsida</taxon>
        <taxon>Liliopsida</taxon>
        <taxon>Zosteraceae</taxon>
        <taxon>Zostera</taxon>
    </lineage>
</organism>
<keyword evidence="3" id="KW-0808">Transferase</keyword>
<dbReference type="SUPFAM" id="SSF56112">
    <property type="entry name" value="Protein kinase-like (PK-like)"/>
    <property type="match status" value="1"/>
</dbReference>
<evidence type="ECO:0000256" key="3">
    <source>
        <dbReference type="ARBA" id="ARBA00022679"/>
    </source>
</evidence>
<comment type="catalytic activity">
    <reaction evidence="8">
        <text>L-seryl-[protein] + ATP = O-phospho-L-seryl-[protein] + ADP + H(+)</text>
        <dbReference type="Rhea" id="RHEA:17989"/>
        <dbReference type="Rhea" id="RHEA-COMP:9863"/>
        <dbReference type="Rhea" id="RHEA-COMP:11604"/>
        <dbReference type="ChEBI" id="CHEBI:15378"/>
        <dbReference type="ChEBI" id="CHEBI:29999"/>
        <dbReference type="ChEBI" id="CHEBI:30616"/>
        <dbReference type="ChEBI" id="CHEBI:83421"/>
        <dbReference type="ChEBI" id="CHEBI:456216"/>
        <dbReference type="EC" id="2.7.11.1"/>
    </reaction>
</comment>
<evidence type="ECO:0000259" key="9">
    <source>
        <dbReference type="PROSITE" id="PS50011"/>
    </source>
</evidence>
<evidence type="ECO:0000313" key="11">
    <source>
        <dbReference type="Proteomes" id="UP000036987"/>
    </source>
</evidence>
<name>A0A0K9PIA6_ZOSMR</name>
<dbReference type="AlphaFoldDB" id="A0A0K9PIA6"/>
<keyword evidence="4" id="KW-0547">Nucleotide-binding</keyword>
<protein>
    <recommendedName>
        <fullName evidence="1">non-specific serine/threonine protein kinase</fullName>
        <ecNumber evidence="1">2.7.11.1</ecNumber>
    </recommendedName>
</protein>
<feature type="non-terminal residue" evidence="10">
    <location>
        <position position="52"/>
    </location>
</feature>
<feature type="domain" description="Protein kinase" evidence="9">
    <location>
        <begin position="1"/>
        <end position="52"/>
    </location>
</feature>
<accession>A0A0K9PIA6</accession>
<proteinExistence type="predicted"/>
<dbReference type="GO" id="GO:0004674">
    <property type="term" value="F:protein serine/threonine kinase activity"/>
    <property type="evidence" value="ECO:0007669"/>
    <property type="project" value="UniProtKB-KW"/>
</dbReference>
<dbReference type="STRING" id="29655.A0A0K9PIA6"/>
<evidence type="ECO:0000256" key="7">
    <source>
        <dbReference type="ARBA" id="ARBA00047899"/>
    </source>
</evidence>
<dbReference type="InterPro" id="IPR000719">
    <property type="entry name" value="Prot_kinase_dom"/>
</dbReference>
<evidence type="ECO:0000313" key="10">
    <source>
        <dbReference type="EMBL" id="KMZ67980.1"/>
    </source>
</evidence>
<dbReference type="OrthoDB" id="1930859at2759"/>
<keyword evidence="5" id="KW-0418">Kinase</keyword>
<evidence type="ECO:0000256" key="4">
    <source>
        <dbReference type="ARBA" id="ARBA00022741"/>
    </source>
</evidence>
<gene>
    <name evidence="10" type="ORF">ZOSMA_2500G00010</name>
</gene>
<evidence type="ECO:0000256" key="5">
    <source>
        <dbReference type="ARBA" id="ARBA00022777"/>
    </source>
</evidence>
<reference evidence="11" key="1">
    <citation type="journal article" date="2016" name="Nature">
        <title>The genome of the seagrass Zostera marina reveals angiosperm adaptation to the sea.</title>
        <authorList>
            <person name="Olsen J.L."/>
            <person name="Rouze P."/>
            <person name="Verhelst B."/>
            <person name="Lin Y.-C."/>
            <person name="Bayer T."/>
            <person name="Collen J."/>
            <person name="Dattolo E."/>
            <person name="De Paoli E."/>
            <person name="Dittami S."/>
            <person name="Maumus F."/>
            <person name="Michel G."/>
            <person name="Kersting A."/>
            <person name="Lauritano C."/>
            <person name="Lohaus R."/>
            <person name="Toepel M."/>
            <person name="Tonon T."/>
            <person name="Vanneste K."/>
            <person name="Amirebrahimi M."/>
            <person name="Brakel J."/>
            <person name="Bostroem C."/>
            <person name="Chovatia M."/>
            <person name="Grimwood J."/>
            <person name="Jenkins J.W."/>
            <person name="Jueterbock A."/>
            <person name="Mraz A."/>
            <person name="Stam W.T."/>
            <person name="Tice H."/>
            <person name="Bornberg-Bauer E."/>
            <person name="Green P.J."/>
            <person name="Pearson G.A."/>
            <person name="Procaccini G."/>
            <person name="Duarte C.M."/>
            <person name="Schmutz J."/>
            <person name="Reusch T.B.H."/>
            <person name="Van de Peer Y."/>
        </authorList>
    </citation>
    <scope>NUCLEOTIDE SEQUENCE [LARGE SCALE GENOMIC DNA]</scope>
    <source>
        <strain evidence="11">cv. Finnish</strain>
    </source>
</reference>
<evidence type="ECO:0000256" key="2">
    <source>
        <dbReference type="ARBA" id="ARBA00022527"/>
    </source>
</evidence>
<dbReference type="PANTHER" id="PTHR45637">
    <property type="entry name" value="FLIPPASE KINASE 1-RELATED"/>
    <property type="match status" value="1"/>
</dbReference>
<dbReference type="EC" id="2.7.11.1" evidence="1"/>
<keyword evidence="2" id="KW-0723">Serine/threonine-protein kinase</keyword>
<sequence>MIPSHVCLVTDFYSGGELFALLDRQPMKIFDEAAARFYAAEVVVGLEYLHCL</sequence>
<keyword evidence="6" id="KW-0067">ATP-binding</keyword>
<evidence type="ECO:0000256" key="8">
    <source>
        <dbReference type="ARBA" id="ARBA00048679"/>
    </source>
</evidence>
<dbReference type="GO" id="GO:0005524">
    <property type="term" value="F:ATP binding"/>
    <property type="evidence" value="ECO:0007669"/>
    <property type="project" value="UniProtKB-KW"/>
</dbReference>
<comment type="caution">
    <text evidence="10">The sequence shown here is derived from an EMBL/GenBank/DDBJ whole genome shotgun (WGS) entry which is preliminary data.</text>
</comment>
<keyword evidence="11" id="KW-1185">Reference proteome</keyword>
<dbReference type="InterPro" id="IPR011009">
    <property type="entry name" value="Kinase-like_dom_sf"/>
</dbReference>
<comment type="catalytic activity">
    <reaction evidence="7">
        <text>L-threonyl-[protein] + ATP = O-phospho-L-threonyl-[protein] + ADP + H(+)</text>
        <dbReference type="Rhea" id="RHEA:46608"/>
        <dbReference type="Rhea" id="RHEA-COMP:11060"/>
        <dbReference type="Rhea" id="RHEA-COMP:11605"/>
        <dbReference type="ChEBI" id="CHEBI:15378"/>
        <dbReference type="ChEBI" id="CHEBI:30013"/>
        <dbReference type="ChEBI" id="CHEBI:30616"/>
        <dbReference type="ChEBI" id="CHEBI:61977"/>
        <dbReference type="ChEBI" id="CHEBI:456216"/>
        <dbReference type="EC" id="2.7.11.1"/>
    </reaction>
</comment>
<dbReference type="Proteomes" id="UP000036987">
    <property type="component" value="Unassembled WGS sequence"/>
</dbReference>
<dbReference type="Gene3D" id="3.30.200.20">
    <property type="entry name" value="Phosphorylase Kinase, domain 1"/>
    <property type="match status" value="1"/>
</dbReference>
<dbReference type="PROSITE" id="PS50011">
    <property type="entry name" value="PROTEIN_KINASE_DOM"/>
    <property type="match status" value="1"/>
</dbReference>
<evidence type="ECO:0000256" key="6">
    <source>
        <dbReference type="ARBA" id="ARBA00022840"/>
    </source>
</evidence>